<keyword evidence="2" id="KW-0472">Membrane</keyword>
<dbReference type="Proteomes" id="UP000218172">
    <property type="component" value="Unassembled WGS sequence"/>
</dbReference>
<dbReference type="Pfam" id="PF12146">
    <property type="entry name" value="Hydrolase_4"/>
    <property type="match status" value="1"/>
</dbReference>
<feature type="region of interest" description="Disordered" evidence="1">
    <location>
        <begin position="1"/>
        <end position="35"/>
    </location>
</feature>
<dbReference type="InterPro" id="IPR029058">
    <property type="entry name" value="AB_hydrolase_fold"/>
</dbReference>
<feature type="transmembrane region" description="Helical" evidence="2">
    <location>
        <begin position="453"/>
        <end position="474"/>
    </location>
</feature>
<evidence type="ECO:0000259" key="3">
    <source>
        <dbReference type="Pfam" id="PF12146"/>
    </source>
</evidence>
<feature type="domain" description="Serine aminopeptidase S33" evidence="3">
    <location>
        <begin position="98"/>
        <end position="203"/>
    </location>
</feature>
<evidence type="ECO:0000256" key="1">
    <source>
        <dbReference type="SAM" id="MobiDB-lite"/>
    </source>
</evidence>
<dbReference type="PANTHER" id="PTHR22946">
    <property type="entry name" value="DIENELACTONE HYDROLASE DOMAIN-CONTAINING PROTEIN-RELATED"/>
    <property type="match status" value="1"/>
</dbReference>
<protein>
    <submittedName>
        <fullName evidence="4">Alpha/beta hydrolase</fullName>
    </submittedName>
</protein>
<comment type="caution">
    <text evidence="4">The sequence shown here is derived from an EMBL/GenBank/DDBJ whole genome shotgun (WGS) entry which is preliminary data.</text>
</comment>
<dbReference type="EMBL" id="NVQR01000033">
    <property type="protein sequence ID" value="PCH62779.1"/>
    <property type="molecule type" value="Genomic_DNA"/>
</dbReference>
<evidence type="ECO:0000256" key="2">
    <source>
        <dbReference type="SAM" id="Phobius"/>
    </source>
</evidence>
<keyword evidence="4" id="KW-0378">Hydrolase</keyword>
<dbReference type="GO" id="GO:0016787">
    <property type="term" value="F:hydrolase activity"/>
    <property type="evidence" value="ECO:0007669"/>
    <property type="project" value="UniProtKB-KW"/>
</dbReference>
<proteinExistence type="predicted"/>
<dbReference type="InterPro" id="IPR022742">
    <property type="entry name" value="Hydrolase_4"/>
</dbReference>
<evidence type="ECO:0000313" key="4">
    <source>
        <dbReference type="EMBL" id="PCH62779.1"/>
    </source>
</evidence>
<gene>
    <name evidence="4" type="ORF">COC19_02330</name>
</gene>
<name>A0A2A4MR99_9GAMM</name>
<evidence type="ECO:0000313" key="5">
    <source>
        <dbReference type="Proteomes" id="UP000218172"/>
    </source>
</evidence>
<keyword evidence="2" id="KW-0812">Transmembrane</keyword>
<keyword evidence="2" id="KW-1133">Transmembrane helix</keyword>
<dbReference type="Gene3D" id="3.40.50.1820">
    <property type="entry name" value="alpha/beta hydrolase"/>
    <property type="match status" value="1"/>
</dbReference>
<organism evidence="4 5">
    <name type="scientific">SAR86 cluster bacterium</name>
    <dbReference type="NCBI Taxonomy" id="2030880"/>
    <lineage>
        <taxon>Bacteria</taxon>
        <taxon>Pseudomonadati</taxon>
        <taxon>Pseudomonadota</taxon>
        <taxon>Gammaproteobacteria</taxon>
        <taxon>SAR86 cluster</taxon>
    </lineage>
</organism>
<feature type="transmembrane region" description="Helical" evidence="2">
    <location>
        <begin position="602"/>
        <end position="622"/>
    </location>
</feature>
<reference evidence="5" key="1">
    <citation type="submission" date="2017-08" db="EMBL/GenBank/DDBJ databases">
        <title>A dynamic microbial community with high functional redundancy inhabits the cold, oxic subseafloor aquifer.</title>
        <authorList>
            <person name="Tully B.J."/>
            <person name="Wheat C.G."/>
            <person name="Glazer B.T."/>
            <person name="Huber J.A."/>
        </authorList>
    </citation>
    <scope>NUCLEOTIDE SEQUENCE [LARGE SCALE GENOMIC DNA]</scope>
</reference>
<feature type="transmembrane region" description="Helical" evidence="2">
    <location>
        <begin position="363"/>
        <end position="382"/>
    </location>
</feature>
<sequence>MSDLAQPPVSTTNSANSDSPIAASERPLSTSSSTQVHEDKPSKLLFLWALLLIVGGGLLAHFIQTSNGTTIKDIRFAGSDGQIISALLYIPEGVSSENPAPAVVAIHGYINTRETQDAFAIELSRRGYVVLAVDQSGHGYSDGPAFSNGFGGPDSLAYMRTLDFVDKDNIGLEGHSMGGWASVISASSNPQGYQSFVLASSSTGTFGAAEGTPSFPRNMALIFSLYDEFSESMWGAPIAADIVHTDKLKTLFNTSQSVVAKQLYGNIEQGTGRMLFQPAVTHPAVHFSAESIAFTIEWFDRTLEGGKAIASDKQIWIWKEIGTLIALIGMVVLMLASSNFLLSRNYFAQLREQPAPIGSISGMAWWISAAVGIVVSIALYLWSWSFNGQGLAAASYFWPQQITTTLIIWALSSGAISLGLFGLWLRKKAKTEAISMDNYGLSWHGGSLQLRKIALPLLLAFCVIAVAYLSLVISDWLLKIDYRFWIFAIKPLSALQLGIFLAYLLPFTLYFLAAGICLHGQMRPTGKDGGVLSLGRETVINIALLTAPYIVFLLVQYIPLLSGGTLLLSWFSLGSIVMFQFIPVFTIVAILSTWLYRQTGHIYVGAFINAMLVTWLIVAGQATHYAY</sequence>
<feature type="transmembrane region" description="Helical" evidence="2">
    <location>
        <begin position="402"/>
        <end position="425"/>
    </location>
</feature>
<accession>A0A2A4MR99</accession>
<feature type="transmembrane region" description="Helical" evidence="2">
    <location>
        <begin position="321"/>
        <end position="342"/>
    </location>
</feature>
<feature type="transmembrane region" description="Helical" evidence="2">
    <location>
        <begin position="44"/>
        <end position="63"/>
    </location>
</feature>
<dbReference type="AlphaFoldDB" id="A0A2A4MR99"/>
<dbReference type="SUPFAM" id="SSF53474">
    <property type="entry name" value="alpha/beta-Hydrolases"/>
    <property type="match status" value="1"/>
</dbReference>
<feature type="transmembrane region" description="Helical" evidence="2">
    <location>
        <begin position="539"/>
        <end position="558"/>
    </location>
</feature>
<dbReference type="InterPro" id="IPR050261">
    <property type="entry name" value="FrsA_esterase"/>
</dbReference>
<feature type="transmembrane region" description="Helical" evidence="2">
    <location>
        <begin position="494"/>
        <end position="518"/>
    </location>
</feature>
<feature type="compositionally biased region" description="Polar residues" evidence="1">
    <location>
        <begin position="8"/>
        <end position="19"/>
    </location>
</feature>
<feature type="transmembrane region" description="Helical" evidence="2">
    <location>
        <begin position="570"/>
        <end position="595"/>
    </location>
</feature>